<organism evidence="4 5">
    <name type="scientific">Meira miltonrushii</name>
    <dbReference type="NCBI Taxonomy" id="1280837"/>
    <lineage>
        <taxon>Eukaryota</taxon>
        <taxon>Fungi</taxon>
        <taxon>Dikarya</taxon>
        <taxon>Basidiomycota</taxon>
        <taxon>Ustilaginomycotina</taxon>
        <taxon>Exobasidiomycetes</taxon>
        <taxon>Exobasidiales</taxon>
        <taxon>Brachybasidiaceae</taxon>
        <taxon>Meira</taxon>
    </lineage>
</organism>
<feature type="compositionally biased region" description="Basic and acidic residues" evidence="1">
    <location>
        <begin position="436"/>
        <end position="449"/>
    </location>
</feature>
<dbReference type="InParanoid" id="A0A316V4R4"/>
<feature type="transmembrane region" description="Helical" evidence="2">
    <location>
        <begin position="332"/>
        <end position="352"/>
    </location>
</feature>
<dbReference type="Pfam" id="PF12051">
    <property type="entry name" value="DUF3533"/>
    <property type="match status" value="1"/>
</dbReference>
<name>A0A316V4R4_9BASI</name>
<keyword evidence="2" id="KW-0472">Membrane</keyword>
<feature type="transmembrane region" description="Helical" evidence="2">
    <location>
        <begin position="391"/>
        <end position="411"/>
    </location>
</feature>
<evidence type="ECO:0000256" key="2">
    <source>
        <dbReference type="SAM" id="Phobius"/>
    </source>
</evidence>
<feature type="domain" description="DUF3533" evidence="3">
    <location>
        <begin position="27"/>
        <end position="402"/>
    </location>
</feature>
<dbReference type="EMBL" id="KZ819608">
    <property type="protein sequence ID" value="PWN31481.1"/>
    <property type="molecule type" value="Genomic_DNA"/>
</dbReference>
<feature type="transmembrane region" description="Helical" evidence="2">
    <location>
        <begin position="21"/>
        <end position="42"/>
    </location>
</feature>
<proteinExistence type="predicted"/>
<dbReference type="GO" id="GO:0016020">
    <property type="term" value="C:membrane"/>
    <property type="evidence" value="ECO:0007669"/>
    <property type="project" value="TreeGrafter"/>
</dbReference>
<dbReference type="Proteomes" id="UP000245771">
    <property type="component" value="Unassembled WGS sequence"/>
</dbReference>
<dbReference type="RefSeq" id="XP_025351783.1">
    <property type="nucleotide sequence ID" value="XM_025496839.1"/>
</dbReference>
<dbReference type="AlphaFoldDB" id="A0A316V4R4"/>
<evidence type="ECO:0000313" key="5">
    <source>
        <dbReference type="Proteomes" id="UP000245771"/>
    </source>
</evidence>
<gene>
    <name evidence="4" type="ORF">FA14DRAFT_128170</name>
</gene>
<keyword evidence="5" id="KW-1185">Reference proteome</keyword>
<evidence type="ECO:0000256" key="1">
    <source>
        <dbReference type="SAM" id="MobiDB-lite"/>
    </source>
</evidence>
<evidence type="ECO:0000313" key="4">
    <source>
        <dbReference type="EMBL" id="PWN31481.1"/>
    </source>
</evidence>
<dbReference type="GeneID" id="37018620"/>
<evidence type="ECO:0000259" key="3">
    <source>
        <dbReference type="Pfam" id="PF12051"/>
    </source>
</evidence>
<keyword evidence="2" id="KW-1133">Transmembrane helix</keyword>
<dbReference type="PANTHER" id="PTHR34814">
    <property type="entry name" value="NITROSOGUANIDINE RESISTANCE PROTEIN SNG1"/>
    <property type="match status" value="1"/>
</dbReference>
<dbReference type="OrthoDB" id="2140105at2759"/>
<sequence>MYSHGFWDAELAPLRKAYLIGIARVTIAICILIWAIVTIYWGSLWKSSDKTPNIHAYILNRDPNGAIGQNITNVLLSTNSNPPPHLSWHSIDPNLYPTKADVEKAVAVDHVGWIFVDILTDATSALDQARTSANASWNPTEVVQIYYSEARNQQAVDGPILGSVRGVLTPSLAQINAQSAARWLSANSGNSNVLSAIASDAPQTLAGGIAPSYINLRPWNEPVSIAPTFVGLIYAMILAFNITMGNFGMRQGIQRKLRFRSFVLMRLLVPIPAYFVLSCMFSMINLPFKLSFGGMGYGYGAGFMIWWCFTFLGMCVLGLWTEAALSLVGPQFIGFALVFIIIINVSVANLPIELQVSLFKYGYAMPFYNLRQAYVTIIYNTGRHIELLKNMGILLAWLVVLFATIPFWAWLERRKERSQASASAASTQSSEASQEVEQKNDEETRQSSQ</sequence>
<accession>A0A316V4R4</accession>
<dbReference type="PANTHER" id="PTHR34814:SF1">
    <property type="entry name" value="NITROSOGUANIDINE RESISTANCE PROTEIN SNG1"/>
    <property type="match status" value="1"/>
</dbReference>
<protein>
    <recommendedName>
        <fullName evidence="3">DUF3533 domain-containing protein</fullName>
    </recommendedName>
</protein>
<keyword evidence="2" id="KW-0812">Transmembrane</keyword>
<feature type="transmembrane region" description="Helical" evidence="2">
    <location>
        <begin position="296"/>
        <end position="320"/>
    </location>
</feature>
<dbReference type="InterPro" id="IPR022703">
    <property type="entry name" value="DUF3533"/>
</dbReference>
<dbReference type="InterPro" id="IPR053001">
    <property type="entry name" value="MNNG_permease-like"/>
</dbReference>
<feature type="region of interest" description="Disordered" evidence="1">
    <location>
        <begin position="421"/>
        <end position="449"/>
    </location>
</feature>
<dbReference type="STRING" id="1280837.A0A316V4R4"/>
<feature type="transmembrane region" description="Helical" evidence="2">
    <location>
        <begin position="263"/>
        <end position="284"/>
    </location>
</feature>
<reference evidence="4 5" key="1">
    <citation type="journal article" date="2018" name="Mol. Biol. Evol.">
        <title>Broad Genomic Sampling Reveals a Smut Pathogenic Ancestry of the Fungal Clade Ustilaginomycotina.</title>
        <authorList>
            <person name="Kijpornyongpan T."/>
            <person name="Mondo S.J."/>
            <person name="Barry K."/>
            <person name="Sandor L."/>
            <person name="Lee J."/>
            <person name="Lipzen A."/>
            <person name="Pangilinan J."/>
            <person name="LaButti K."/>
            <person name="Hainaut M."/>
            <person name="Henrissat B."/>
            <person name="Grigoriev I.V."/>
            <person name="Spatafora J.W."/>
            <person name="Aime M.C."/>
        </authorList>
    </citation>
    <scope>NUCLEOTIDE SEQUENCE [LARGE SCALE GENOMIC DNA]</scope>
    <source>
        <strain evidence="4 5">MCA 3882</strain>
    </source>
</reference>
<feature type="compositionally biased region" description="Low complexity" evidence="1">
    <location>
        <begin position="421"/>
        <end position="435"/>
    </location>
</feature>
<feature type="transmembrane region" description="Helical" evidence="2">
    <location>
        <begin position="223"/>
        <end position="242"/>
    </location>
</feature>